<dbReference type="GO" id="GO:0008270">
    <property type="term" value="F:zinc ion binding"/>
    <property type="evidence" value="ECO:0007669"/>
    <property type="project" value="InterPro"/>
</dbReference>
<dbReference type="SMART" id="SM00066">
    <property type="entry name" value="GAL4"/>
    <property type="match status" value="1"/>
</dbReference>
<evidence type="ECO:0000256" key="3">
    <source>
        <dbReference type="ARBA" id="ARBA00023163"/>
    </source>
</evidence>
<dbReference type="OrthoDB" id="2260578at2759"/>
<keyword evidence="8" id="KW-1185">Reference proteome</keyword>
<evidence type="ECO:0000259" key="6">
    <source>
        <dbReference type="PROSITE" id="PS50048"/>
    </source>
</evidence>
<comment type="caution">
    <text evidence="7">The sequence shown here is derived from an EMBL/GenBank/DDBJ whole genome shotgun (WGS) entry which is preliminary data.</text>
</comment>
<dbReference type="InterPro" id="IPR001138">
    <property type="entry name" value="Zn2Cys6_DnaBD"/>
</dbReference>
<dbReference type="AlphaFoldDB" id="A0A8K0UW39"/>
<dbReference type="SUPFAM" id="SSF57701">
    <property type="entry name" value="Zn2/Cys6 DNA-binding domain"/>
    <property type="match status" value="1"/>
</dbReference>
<dbReference type="GO" id="GO:0000981">
    <property type="term" value="F:DNA-binding transcription factor activity, RNA polymerase II-specific"/>
    <property type="evidence" value="ECO:0007669"/>
    <property type="project" value="InterPro"/>
</dbReference>
<feature type="compositionally biased region" description="Polar residues" evidence="5">
    <location>
        <begin position="31"/>
        <end position="43"/>
    </location>
</feature>
<sequence>MASYSSSTLSRSNSVSSSSRSSPPGHASTSHTRPGSSDHQTLLTPVVRSKRTPIACTECRRRQVKCTGTTPRCERCEKKGVKCEYIPCSQQKATTAASPALSPAQLATYPNPSSNGSHHVGQYPQSHYQHPSRSNQVYVAESSMPYQQHPNWQPHTSASIIQPSHYYGNAEYSQSTYPPHNSSAMSAMTRQSVTYAPPDVVPSQAYIGAGYNQGIANQSLSYPYNLVGEGSAHALANHSSTNYPEYYHSSASVFDTRATGMVSEQTDKSWAESIVCAIL</sequence>
<feature type="compositionally biased region" description="Polar residues" evidence="5">
    <location>
        <begin position="108"/>
        <end position="130"/>
    </location>
</feature>
<accession>A0A8K0UW39</accession>
<name>A0A8K0UW39_9AGAR</name>
<dbReference type="GO" id="GO:0003677">
    <property type="term" value="F:DNA binding"/>
    <property type="evidence" value="ECO:0007669"/>
    <property type="project" value="UniProtKB-KW"/>
</dbReference>
<evidence type="ECO:0000313" key="7">
    <source>
        <dbReference type="EMBL" id="KAH8106049.1"/>
    </source>
</evidence>
<dbReference type="Pfam" id="PF00172">
    <property type="entry name" value="Zn_clus"/>
    <property type="match status" value="1"/>
</dbReference>
<dbReference type="PROSITE" id="PS00463">
    <property type="entry name" value="ZN2_CY6_FUNGAL_1"/>
    <property type="match status" value="1"/>
</dbReference>
<reference evidence="7" key="1">
    <citation type="journal article" date="2021" name="New Phytol.">
        <title>Evolutionary innovations through gain and loss of genes in the ectomycorrhizal Boletales.</title>
        <authorList>
            <person name="Wu G."/>
            <person name="Miyauchi S."/>
            <person name="Morin E."/>
            <person name="Kuo A."/>
            <person name="Drula E."/>
            <person name="Varga T."/>
            <person name="Kohler A."/>
            <person name="Feng B."/>
            <person name="Cao Y."/>
            <person name="Lipzen A."/>
            <person name="Daum C."/>
            <person name="Hundley H."/>
            <person name="Pangilinan J."/>
            <person name="Johnson J."/>
            <person name="Barry K."/>
            <person name="LaButti K."/>
            <person name="Ng V."/>
            <person name="Ahrendt S."/>
            <person name="Min B."/>
            <person name="Choi I.G."/>
            <person name="Park H."/>
            <person name="Plett J.M."/>
            <person name="Magnuson J."/>
            <person name="Spatafora J.W."/>
            <person name="Nagy L.G."/>
            <person name="Henrissat B."/>
            <person name="Grigoriev I.V."/>
            <person name="Yang Z.L."/>
            <person name="Xu J."/>
            <person name="Martin F.M."/>
        </authorList>
    </citation>
    <scope>NUCLEOTIDE SEQUENCE</scope>
    <source>
        <strain evidence="7">KKN 215</strain>
    </source>
</reference>
<keyword evidence="3" id="KW-0804">Transcription</keyword>
<evidence type="ECO:0000256" key="1">
    <source>
        <dbReference type="ARBA" id="ARBA00023015"/>
    </source>
</evidence>
<feature type="region of interest" description="Disordered" evidence="5">
    <location>
        <begin position="104"/>
        <end position="130"/>
    </location>
</feature>
<dbReference type="EMBL" id="JAEVFJ010000003">
    <property type="protein sequence ID" value="KAH8106049.1"/>
    <property type="molecule type" value="Genomic_DNA"/>
</dbReference>
<dbReference type="Proteomes" id="UP000813824">
    <property type="component" value="Unassembled WGS sequence"/>
</dbReference>
<dbReference type="PANTHER" id="PTHR47424:SF3">
    <property type="entry name" value="REGULATORY PROTEIN GAL4"/>
    <property type="match status" value="1"/>
</dbReference>
<dbReference type="CDD" id="cd00067">
    <property type="entry name" value="GAL4"/>
    <property type="match status" value="1"/>
</dbReference>
<keyword evidence="4" id="KW-0539">Nucleus</keyword>
<evidence type="ECO:0000256" key="4">
    <source>
        <dbReference type="ARBA" id="ARBA00023242"/>
    </source>
</evidence>
<gene>
    <name evidence="7" type="ORF">BXZ70DRAFT_412851</name>
</gene>
<dbReference type="InterPro" id="IPR036864">
    <property type="entry name" value="Zn2-C6_fun-type_DNA-bd_sf"/>
</dbReference>
<dbReference type="Gene3D" id="4.10.240.10">
    <property type="entry name" value="Zn(2)-C6 fungal-type DNA-binding domain"/>
    <property type="match status" value="1"/>
</dbReference>
<evidence type="ECO:0000256" key="5">
    <source>
        <dbReference type="SAM" id="MobiDB-lite"/>
    </source>
</evidence>
<protein>
    <recommendedName>
        <fullName evidence="6">Zn(2)-C6 fungal-type domain-containing protein</fullName>
    </recommendedName>
</protein>
<dbReference type="InterPro" id="IPR051127">
    <property type="entry name" value="Fungal_SecMet_Regulators"/>
</dbReference>
<dbReference type="PROSITE" id="PS50048">
    <property type="entry name" value="ZN2_CY6_FUNGAL_2"/>
    <property type="match status" value="1"/>
</dbReference>
<proteinExistence type="predicted"/>
<keyword evidence="1" id="KW-0805">Transcription regulation</keyword>
<evidence type="ECO:0000313" key="8">
    <source>
        <dbReference type="Proteomes" id="UP000813824"/>
    </source>
</evidence>
<dbReference type="PANTHER" id="PTHR47424">
    <property type="entry name" value="REGULATORY PROTEIN GAL4"/>
    <property type="match status" value="1"/>
</dbReference>
<feature type="compositionally biased region" description="Low complexity" evidence="5">
    <location>
        <begin position="1"/>
        <end position="30"/>
    </location>
</feature>
<feature type="domain" description="Zn(2)-C6 fungal-type" evidence="6">
    <location>
        <begin position="55"/>
        <end position="85"/>
    </location>
</feature>
<evidence type="ECO:0000256" key="2">
    <source>
        <dbReference type="ARBA" id="ARBA00023125"/>
    </source>
</evidence>
<feature type="region of interest" description="Disordered" evidence="5">
    <location>
        <begin position="1"/>
        <end position="46"/>
    </location>
</feature>
<keyword evidence="2" id="KW-0238">DNA-binding</keyword>
<organism evidence="7 8">
    <name type="scientific">Cristinia sonorae</name>
    <dbReference type="NCBI Taxonomy" id="1940300"/>
    <lineage>
        <taxon>Eukaryota</taxon>
        <taxon>Fungi</taxon>
        <taxon>Dikarya</taxon>
        <taxon>Basidiomycota</taxon>
        <taxon>Agaricomycotina</taxon>
        <taxon>Agaricomycetes</taxon>
        <taxon>Agaricomycetidae</taxon>
        <taxon>Agaricales</taxon>
        <taxon>Pleurotineae</taxon>
        <taxon>Stephanosporaceae</taxon>
        <taxon>Cristinia</taxon>
    </lineage>
</organism>